<accession>A0A8S5MHB7</accession>
<dbReference type="EMBL" id="BK014904">
    <property type="protein sequence ID" value="DAD81596.1"/>
    <property type="molecule type" value="Genomic_DNA"/>
</dbReference>
<sequence>METTVRDGQTLADIAVQEYGALEAVVRLAMDNNMAVSQAPPAGMRLRLHDGEYNRPMRRYCQAHGIAPATLRGDGGTRARIFNETFNDTFN</sequence>
<protein>
    <recommendedName>
        <fullName evidence="2">LysM domain-containing protein</fullName>
    </recommendedName>
</protein>
<evidence type="ECO:0008006" key="2">
    <source>
        <dbReference type="Google" id="ProtNLM"/>
    </source>
</evidence>
<proteinExistence type="predicted"/>
<reference evidence="1" key="1">
    <citation type="journal article" date="2021" name="Proc. Natl. Acad. Sci. U.S.A.">
        <title>A Catalog of Tens of Thousands of Viruses from Human Metagenomes Reveals Hidden Associations with Chronic Diseases.</title>
        <authorList>
            <person name="Tisza M.J."/>
            <person name="Buck C.B."/>
        </authorList>
    </citation>
    <scope>NUCLEOTIDE SEQUENCE</scope>
    <source>
        <strain evidence="1">CtY8Y14</strain>
    </source>
</reference>
<dbReference type="CDD" id="cd00118">
    <property type="entry name" value="LysM"/>
    <property type="match status" value="1"/>
</dbReference>
<organism evidence="1">
    <name type="scientific">virus sp. ctY8Y14</name>
    <dbReference type="NCBI Taxonomy" id="2826806"/>
    <lineage>
        <taxon>Viruses</taxon>
    </lineage>
</organism>
<evidence type="ECO:0000313" key="1">
    <source>
        <dbReference type="EMBL" id="DAD81596.1"/>
    </source>
</evidence>
<dbReference type="InterPro" id="IPR018392">
    <property type="entry name" value="LysM"/>
</dbReference>
<name>A0A8S5MHB7_9VIRU</name>